<protein>
    <submittedName>
        <fullName evidence="2">Ligase-associated DNA damage response exonuclease</fullName>
        <ecNumber evidence="2">3.1.-.-</ecNumber>
    </submittedName>
</protein>
<evidence type="ECO:0000256" key="1">
    <source>
        <dbReference type="SAM" id="MobiDB-lite"/>
    </source>
</evidence>
<comment type="caution">
    <text evidence="2">The sequence shown here is derived from an EMBL/GenBank/DDBJ whole genome shotgun (WGS) entry which is preliminary data.</text>
</comment>
<proteinExistence type="predicted"/>
<keyword evidence="2" id="KW-0378">Hydrolase</keyword>
<dbReference type="Proteomes" id="UP001172083">
    <property type="component" value="Unassembled WGS sequence"/>
</dbReference>
<dbReference type="EMBL" id="JAUJEB010000009">
    <property type="protein sequence ID" value="MDN5216413.1"/>
    <property type="molecule type" value="Genomic_DNA"/>
</dbReference>
<gene>
    <name evidence="2" type="ORF">QQ020_30375</name>
</gene>
<keyword evidence="2" id="KW-0436">Ligase</keyword>
<dbReference type="InterPro" id="IPR036866">
    <property type="entry name" value="RibonucZ/Hydroxyglut_hydro"/>
</dbReference>
<dbReference type="PANTHER" id="PTHR11203:SF49">
    <property type="entry name" value="BLL1145 PROTEIN"/>
    <property type="match status" value="1"/>
</dbReference>
<accession>A0ABT8LFR4</accession>
<keyword evidence="2" id="KW-0540">Nuclease</keyword>
<reference evidence="2" key="1">
    <citation type="submission" date="2023-06" db="EMBL/GenBank/DDBJ databases">
        <title>Genomic of Agaribacillus aureum.</title>
        <authorList>
            <person name="Wang G."/>
        </authorList>
    </citation>
    <scope>NUCLEOTIDE SEQUENCE</scope>
    <source>
        <strain evidence="2">BMA12</strain>
    </source>
</reference>
<dbReference type="Gene3D" id="3.60.15.10">
    <property type="entry name" value="Ribonuclease Z/Hydroxyacylglutathione hydrolase-like"/>
    <property type="match status" value="1"/>
</dbReference>
<evidence type="ECO:0000313" key="3">
    <source>
        <dbReference type="Proteomes" id="UP001172083"/>
    </source>
</evidence>
<dbReference type="InterPro" id="IPR026360">
    <property type="entry name" value="Xnuc_lig_assoc"/>
</dbReference>
<dbReference type="EC" id="3.1.-.-" evidence="2"/>
<feature type="compositionally biased region" description="Polar residues" evidence="1">
    <location>
        <begin position="334"/>
        <end position="346"/>
    </location>
</feature>
<evidence type="ECO:0000313" key="2">
    <source>
        <dbReference type="EMBL" id="MDN5216413.1"/>
    </source>
</evidence>
<dbReference type="PANTHER" id="PTHR11203">
    <property type="entry name" value="CLEAVAGE AND POLYADENYLATION SPECIFICITY FACTOR FAMILY MEMBER"/>
    <property type="match status" value="1"/>
</dbReference>
<sequence length="346" mass="38413">MGLLQFTSKGIYCKQADVYIDPWKSVEKALITHGHSDHARHGHKQYLCHQHSRSILKLRLGKNINIQTVKYGESVSINGVDISFHPAGHIIGSAQIRLEYKGCVWVVSGDYKIEDDGLSGAYTPIKCQYFITECTFGLPVYKWIPQQEVFDDINNWWQQNNKEGKTTVLIGYSLGKAQRLIQGLDTSIGPILTHGAVENINQALRDDGIKLNDTVSVTPDFDKKKFANAIVVAPPSAAGTNWLKKFHPYSIGIASGWMGLRGPRRRRTVDRGFVLSDHADWPGLNQAVQASGAEYVIATHGYTNAFARWLNEKGVQASVENTLFEGELPEIKEGSNSGSTNDKTEN</sequence>
<dbReference type="InterPro" id="IPR050698">
    <property type="entry name" value="MBL"/>
</dbReference>
<dbReference type="GO" id="GO:0004527">
    <property type="term" value="F:exonuclease activity"/>
    <property type="evidence" value="ECO:0007669"/>
    <property type="project" value="UniProtKB-KW"/>
</dbReference>
<dbReference type="NCBIfam" id="TIGR04122">
    <property type="entry name" value="Xnuc_lig_assoc"/>
    <property type="match status" value="1"/>
</dbReference>
<name>A0ABT8LFR4_9BACT</name>
<dbReference type="RefSeq" id="WP_346761752.1">
    <property type="nucleotide sequence ID" value="NZ_JAUJEB010000009.1"/>
</dbReference>
<keyword evidence="3" id="KW-1185">Reference proteome</keyword>
<dbReference type="SUPFAM" id="SSF56281">
    <property type="entry name" value="Metallo-hydrolase/oxidoreductase"/>
    <property type="match status" value="1"/>
</dbReference>
<feature type="region of interest" description="Disordered" evidence="1">
    <location>
        <begin position="326"/>
        <end position="346"/>
    </location>
</feature>
<dbReference type="GO" id="GO:0016874">
    <property type="term" value="F:ligase activity"/>
    <property type="evidence" value="ECO:0007669"/>
    <property type="project" value="UniProtKB-KW"/>
</dbReference>
<keyword evidence="2" id="KW-0269">Exonuclease</keyword>
<organism evidence="2 3">
    <name type="scientific">Agaribacillus aureus</name>
    <dbReference type="NCBI Taxonomy" id="3051825"/>
    <lineage>
        <taxon>Bacteria</taxon>
        <taxon>Pseudomonadati</taxon>
        <taxon>Bacteroidota</taxon>
        <taxon>Cytophagia</taxon>
        <taxon>Cytophagales</taxon>
        <taxon>Splendidivirgaceae</taxon>
        <taxon>Agaribacillus</taxon>
    </lineage>
</organism>